<proteinExistence type="predicted"/>
<dbReference type="EMBL" id="JARJCM010000336">
    <property type="protein sequence ID" value="KAJ7018537.1"/>
    <property type="molecule type" value="Genomic_DNA"/>
</dbReference>
<dbReference type="AlphaFoldDB" id="A0AAD6S409"/>
<name>A0AAD6S409_9AGAR</name>
<protein>
    <submittedName>
        <fullName evidence="1">Uncharacterized protein</fullName>
    </submittedName>
</protein>
<sequence length="98" mass="11299">MRKQIPILPAYAYTDFKSQGRTLDFVIVDLATARGQGVYVMLSRVKSLKGLAILRWFPPTKVFQRVSQEMRTELERISLLDAATTLQYDNGEYDLRLD</sequence>
<reference evidence="1" key="1">
    <citation type="submission" date="2023-03" db="EMBL/GenBank/DDBJ databases">
        <title>Massive genome expansion in bonnet fungi (Mycena s.s.) driven by repeated elements and novel gene families across ecological guilds.</title>
        <authorList>
            <consortium name="Lawrence Berkeley National Laboratory"/>
            <person name="Harder C.B."/>
            <person name="Miyauchi S."/>
            <person name="Viragh M."/>
            <person name="Kuo A."/>
            <person name="Thoen E."/>
            <person name="Andreopoulos B."/>
            <person name="Lu D."/>
            <person name="Skrede I."/>
            <person name="Drula E."/>
            <person name="Henrissat B."/>
            <person name="Morin E."/>
            <person name="Kohler A."/>
            <person name="Barry K."/>
            <person name="LaButti K."/>
            <person name="Morin E."/>
            <person name="Salamov A."/>
            <person name="Lipzen A."/>
            <person name="Mereny Z."/>
            <person name="Hegedus B."/>
            <person name="Baldrian P."/>
            <person name="Stursova M."/>
            <person name="Weitz H."/>
            <person name="Taylor A."/>
            <person name="Grigoriev I.V."/>
            <person name="Nagy L.G."/>
            <person name="Martin F."/>
            <person name="Kauserud H."/>
        </authorList>
    </citation>
    <scope>NUCLEOTIDE SEQUENCE</scope>
    <source>
        <strain evidence="1">CBHHK200</strain>
    </source>
</reference>
<organism evidence="1 2">
    <name type="scientific">Mycena alexandri</name>
    <dbReference type="NCBI Taxonomy" id="1745969"/>
    <lineage>
        <taxon>Eukaryota</taxon>
        <taxon>Fungi</taxon>
        <taxon>Dikarya</taxon>
        <taxon>Basidiomycota</taxon>
        <taxon>Agaricomycotina</taxon>
        <taxon>Agaricomycetes</taxon>
        <taxon>Agaricomycetidae</taxon>
        <taxon>Agaricales</taxon>
        <taxon>Marasmiineae</taxon>
        <taxon>Mycenaceae</taxon>
        <taxon>Mycena</taxon>
    </lineage>
</organism>
<comment type="caution">
    <text evidence="1">The sequence shown here is derived from an EMBL/GenBank/DDBJ whole genome shotgun (WGS) entry which is preliminary data.</text>
</comment>
<evidence type="ECO:0000313" key="1">
    <source>
        <dbReference type="EMBL" id="KAJ7018537.1"/>
    </source>
</evidence>
<dbReference type="SUPFAM" id="SSF52540">
    <property type="entry name" value="P-loop containing nucleoside triphosphate hydrolases"/>
    <property type="match status" value="1"/>
</dbReference>
<gene>
    <name evidence="1" type="ORF">C8F04DRAFT_977181</name>
</gene>
<dbReference type="InterPro" id="IPR027417">
    <property type="entry name" value="P-loop_NTPase"/>
</dbReference>
<keyword evidence="2" id="KW-1185">Reference proteome</keyword>
<dbReference type="Proteomes" id="UP001218188">
    <property type="component" value="Unassembled WGS sequence"/>
</dbReference>
<evidence type="ECO:0000313" key="2">
    <source>
        <dbReference type="Proteomes" id="UP001218188"/>
    </source>
</evidence>
<accession>A0AAD6S409</accession>